<dbReference type="SUPFAM" id="SSF50978">
    <property type="entry name" value="WD40 repeat-like"/>
    <property type="match status" value="1"/>
</dbReference>
<dbReference type="GO" id="GO:1904263">
    <property type="term" value="P:positive regulation of TORC1 signaling"/>
    <property type="evidence" value="ECO:0007669"/>
    <property type="project" value="TreeGrafter"/>
</dbReference>
<evidence type="ECO:0000313" key="5">
    <source>
        <dbReference type="Proteomes" id="UP000654075"/>
    </source>
</evidence>
<dbReference type="GO" id="GO:0016239">
    <property type="term" value="P:positive regulation of macroautophagy"/>
    <property type="evidence" value="ECO:0007669"/>
    <property type="project" value="TreeGrafter"/>
</dbReference>
<keyword evidence="1" id="KW-0853">WD repeat</keyword>
<dbReference type="Proteomes" id="UP000654075">
    <property type="component" value="Unassembled WGS sequence"/>
</dbReference>
<proteinExistence type="predicted"/>
<dbReference type="GO" id="GO:0061700">
    <property type="term" value="C:GATOR2 complex"/>
    <property type="evidence" value="ECO:0007669"/>
    <property type="project" value="TreeGrafter"/>
</dbReference>
<comment type="caution">
    <text evidence="4">The sequence shown here is derived from an EMBL/GenBank/DDBJ whole genome shotgun (WGS) entry which is preliminary data.</text>
</comment>
<name>A0A813DHD1_POLGL</name>
<evidence type="ECO:0008006" key="6">
    <source>
        <dbReference type="Google" id="ProtNLM"/>
    </source>
</evidence>
<accession>A0A813DHD1</accession>
<dbReference type="Gene3D" id="2.130.10.10">
    <property type="entry name" value="YVTN repeat-like/Quinoprotein amine dehydrogenase"/>
    <property type="match status" value="1"/>
</dbReference>
<dbReference type="InterPro" id="IPR001680">
    <property type="entry name" value="WD40_rpt"/>
</dbReference>
<evidence type="ECO:0000256" key="2">
    <source>
        <dbReference type="ARBA" id="ARBA00022737"/>
    </source>
</evidence>
<dbReference type="OrthoDB" id="286790at2759"/>
<dbReference type="SMART" id="SM00320">
    <property type="entry name" value="WD40"/>
    <property type="match status" value="4"/>
</dbReference>
<dbReference type="EMBL" id="CAJNNV010003055">
    <property type="protein sequence ID" value="CAE8588314.1"/>
    <property type="molecule type" value="Genomic_DNA"/>
</dbReference>
<organism evidence="4 5">
    <name type="scientific">Polarella glacialis</name>
    <name type="common">Dinoflagellate</name>
    <dbReference type="NCBI Taxonomy" id="89957"/>
    <lineage>
        <taxon>Eukaryota</taxon>
        <taxon>Sar</taxon>
        <taxon>Alveolata</taxon>
        <taxon>Dinophyceae</taxon>
        <taxon>Suessiales</taxon>
        <taxon>Suessiaceae</taxon>
        <taxon>Polarella</taxon>
    </lineage>
</organism>
<dbReference type="PANTHER" id="PTHR46200:SF1">
    <property type="entry name" value="GATOR COMPLEX PROTEIN WDR24"/>
    <property type="match status" value="1"/>
</dbReference>
<feature type="region of interest" description="Disordered" evidence="3">
    <location>
        <begin position="23"/>
        <end position="63"/>
    </location>
</feature>
<dbReference type="InterPro" id="IPR037590">
    <property type="entry name" value="WDR24"/>
</dbReference>
<dbReference type="GO" id="GO:0005774">
    <property type="term" value="C:vacuolar membrane"/>
    <property type="evidence" value="ECO:0007669"/>
    <property type="project" value="TreeGrafter"/>
</dbReference>
<dbReference type="AlphaFoldDB" id="A0A813DHD1"/>
<protein>
    <recommendedName>
        <fullName evidence="6">GATOR complex protein WDR24</fullName>
    </recommendedName>
</protein>
<feature type="non-terminal residue" evidence="4">
    <location>
        <position position="1"/>
    </location>
</feature>
<evidence type="ECO:0000256" key="3">
    <source>
        <dbReference type="SAM" id="MobiDB-lite"/>
    </source>
</evidence>
<feature type="non-terminal residue" evidence="4">
    <location>
        <position position="446"/>
    </location>
</feature>
<dbReference type="InterPro" id="IPR036322">
    <property type="entry name" value="WD40_repeat_dom_sf"/>
</dbReference>
<feature type="compositionally biased region" description="Basic and acidic residues" evidence="3">
    <location>
        <begin position="33"/>
        <end position="42"/>
    </location>
</feature>
<feature type="region of interest" description="Disordered" evidence="3">
    <location>
        <begin position="367"/>
        <end position="405"/>
    </location>
</feature>
<dbReference type="GO" id="GO:0005829">
    <property type="term" value="C:cytosol"/>
    <property type="evidence" value="ECO:0007669"/>
    <property type="project" value="TreeGrafter"/>
</dbReference>
<dbReference type="InterPro" id="IPR015943">
    <property type="entry name" value="WD40/YVTN_repeat-like_dom_sf"/>
</dbReference>
<reference evidence="4" key="1">
    <citation type="submission" date="2021-02" db="EMBL/GenBank/DDBJ databases">
        <authorList>
            <person name="Dougan E. K."/>
            <person name="Rhodes N."/>
            <person name="Thang M."/>
            <person name="Chan C."/>
        </authorList>
    </citation>
    <scope>NUCLEOTIDE SEQUENCE</scope>
</reference>
<dbReference type="PANTHER" id="PTHR46200">
    <property type="entry name" value="GATOR COMPLEX PROTEIN WDR24"/>
    <property type="match status" value="1"/>
</dbReference>
<keyword evidence="2" id="KW-0677">Repeat</keyword>
<gene>
    <name evidence="4" type="ORF">PGLA1383_LOCUS7116</name>
</gene>
<evidence type="ECO:0000313" key="4">
    <source>
        <dbReference type="EMBL" id="CAE8588314.1"/>
    </source>
</evidence>
<keyword evidence="5" id="KW-1185">Reference proteome</keyword>
<sequence>DGTLHLWQLGDLLERRERWSRASAEADSYEDVGGGHHGDARASRSMPELPPNYGRHSNSTQLSPSPSMLLLEGAPTFEVGNERLVDLRPQKHNRHPVLDLHVQPRSDGVQLLASQEDGRACLYNLGRDRPSAGPALNFSISHKAVLSARFHPHFPSVFAASSQDQVVRIMDSREKNLCACVSYFKANTSVGCVRWRPDHEWQLATTASNMDMISGTSSMAAGLLVWDLRKPFLPLHQFNDGGSDPMPDFLWADTNHMVSCGRDSTVQLHSVFLSQQPRRAMCCSSATWSPGKTSGVESLAVIAEEIDRKAEIGDQSGALRELAASIHHRGFEADVGLPPLKPSERTFAGDLELVGLVPSPGPAACTGSYIKDSDKARPAGPEEEASGLISTTTSQPPTPSTNFPQDSWIRKLKSRCETTRCVSVFGRGCTRLALGSGRGRSWEGAT</sequence>
<evidence type="ECO:0000256" key="1">
    <source>
        <dbReference type="ARBA" id="ARBA00022574"/>
    </source>
</evidence>